<keyword evidence="14" id="KW-0808">Transferase</keyword>
<dbReference type="Gene3D" id="3.30.420.360">
    <property type="match status" value="1"/>
</dbReference>
<dbReference type="Pfam" id="PF22521">
    <property type="entry name" value="HypF_C_2"/>
    <property type="match status" value="1"/>
</dbReference>
<dbReference type="STRING" id="766136.BHF68_11860"/>
<dbReference type="PROSITE" id="PS51160">
    <property type="entry name" value="ACYLPHOSPHATASE_3"/>
    <property type="match status" value="1"/>
</dbReference>
<gene>
    <name evidence="14" type="ORF">BHF68_11860</name>
</gene>
<comment type="caution">
    <text evidence="14">The sequence shown here is derived from an EMBL/GenBank/DDBJ whole genome shotgun (WGS) entry which is preliminary data.</text>
</comment>
<evidence type="ECO:0000256" key="4">
    <source>
        <dbReference type="ARBA" id="ARBA00022598"/>
    </source>
</evidence>
<protein>
    <recommendedName>
        <fullName evidence="10">Carbamoyltransferase</fullName>
        <ecNumber evidence="10">6.2.-.-</ecNumber>
    </recommendedName>
</protein>
<dbReference type="SUPFAM" id="SSF55821">
    <property type="entry name" value="YrdC/RibB"/>
    <property type="match status" value="1"/>
</dbReference>
<dbReference type="OrthoDB" id="9808093at2"/>
<evidence type="ECO:0000259" key="12">
    <source>
        <dbReference type="PROSITE" id="PS51160"/>
    </source>
</evidence>
<dbReference type="Pfam" id="PF17788">
    <property type="entry name" value="HypF_C"/>
    <property type="match status" value="1"/>
</dbReference>
<dbReference type="InterPro" id="IPR041440">
    <property type="entry name" value="HypF_C"/>
</dbReference>
<dbReference type="InterPro" id="IPR017968">
    <property type="entry name" value="Acylphosphatase_CS"/>
</dbReference>
<dbReference type="PROSITE" id="PS00150">
    <property type="entry name" value="ACYLPHOSPHATASE_1"/>
    <property type="match status" value="1"/>
</dbReference>
<dbReference type="PANTHER" id="PTHR42959">
    <property type="entry name" value="CARBAMOYLTRANSFERASE"/>
    <property type="match status" value="1"/>
</dbReference>
<comment type="similarity">
    <text evidence="3 10">Belongs to the carbamoyltransferase HypF family.</text>
</comment>
<evidence type="ECO:0000256" key="9">
    <source>
        <dbReference type="ARBA" id="ARBA00048220"/>
    </source>
</evidence>
<dbReference type="UniPathway" id="UPA00335"/>
<dbReference type="InterPro" id="IPR055128">
    <property type="entry name" value="HypF_C_2"/>
</dbReference>
<evidence type="ECO:0000259" key="13">
    <source>
        <dbReference type="PROSITE" id="PS51163"/>
    </source>
</evidence>
<comment type="catalytic activity">
    <reaction evidence="8 11">
        <text>an acyl phosphate + H2O = a carboxylate + phosphate + H(+)</text>
        <dbReference type="Rhea" id="RHEA:14965"/>
        <dbReference type="ChEBI" id="CHEBI:15377"/>
        <dbReference type="ChEBI" id="CHEBI:15378"/>
        <dbReference type="ChEBI" id="CHEBI:29067"/>
        <dbReference type="ChEBI" id="CHEBI:43474"/>
        <dbReference type="ChEBI" id="CHEBI:59918"/>
        <dbReference type="EC" id="3.6.1.7"/>
    </reaction>
</comment>
<evidence type="ECO:0000313" key="14">
    <source>
        <dbReference type="EMBL" id="OEF95784.1"/>
    </source>
</evidence>
<dbReference type="AlphaFoldDB" id="A0A1E5FYY4"/>
<dbReference type="Pfam" id="PF00708">
    <property type="entry name" value="Acylphosphatase"/>
    <property type="match status" value="1"/>
</dbReference>
<evidence type="ECO:0000256" key="8">
    <source>
        <dbReference type="ARBA" id="ARBA00047645"/>
    </source>
</evidence>
<dbReference type="InterPro" id="IPR004421">
    <property type="entry name" value="Carbamoyltransferase_HypF"/>
</dbReference>
<dbReference type="InterPro" id="IPR043129">
    <property type="entry name" value="ATPase_NBD"/>
</dbReference>
<dbReference type="Pfam" id="PF07503">
    <property type="entry name" value="zf-HYPF"/>
    <property type="match status" value="2"/>
</dbReference>
<evidence type="ECO:0000256" key="11">
    <source>
        <dbReference type="PROSITE-ProRule" id="PRU00520"/>
    </source>
</evidence>
<keyword evidence="7" id="KW-0862">Zinc</keyword>
<reference evidence="14 15" key="1">
    <citation type="submission" date="2016-09" db="EMBL/GenBank/DDBJ databases">
        <title>Draft genome sequence for the type strain of Desulfuribacillus alkaliarsenatis AHT28, an obligately anaerobic, sulfidogenic bacterium isolated from Russian soda lake sediments.</title>
        <authorList>
            <person name="Abin C.A."/>
            <person name="Hollibaugh J.T."/>
        </authorList>
    </citation>
    <scope>NUCLEOTIDE SEQUENCE [LARGE SCALE GENOMIC DNA]</scope>
    <source>
        <strain evidence="14 15">AHT28</strain>
    </source>
</reference>
<evidence type="ECO:0000256" key="6">
    <source>
        <dbReference type="ARBA" id="ARBA00022771"/>
    </source>
</evidence>
<dbReference type="GO" id="GO:0008270">
    <property type="term" value="F:zinc ion binding"/>
    <property type="evidence" value="ECO:0007669"/>
    <property type="project" value="UniProtKB-KW"/>
</dbReference>
<evidence type="ECO:0000256" key="3">
    <source>
        <dbReference type="ARBA" id="ARBA00008097"/>
    </source>
</evidence>
<organism evidence="14 15">
    <name type="scientific">Desulfuribacillus alkaliarsenatis</name>
    <dbReference type="NCBI Taxonomy" id="766136"/>
    <lineage>
        <taxon>Bacteria</taxon>
        <taxon>Bacillati</taxon>
        <taxon>Bacillota</taxon>
        <taxon>Desulfuribacillia</taxon>
        <taxon>Desulfuribacillales</taxon>
        <taxon>Desulfuribacillaceae</taxon>
        <taxon>Desulfuribacillus</taxon>
    </lineage>
</organism>
<comment type="similarity">
    <text evidence="2">Belongs to the acylphosphatase family.</text>
</comment>
<feature type="domain" description="YrdC-like" evidence="13">
    <location>
        <begin position="221"/>
        <end position="406"/>
    </location>
</feature>
<evidence type="ECO:0000256" key="7">
    <source>
        <dbReference type="ARBA" id="ARBA00022833"/>
    </source>
</evidence>
<dbReference type="Gene3D" id="3.30.110.120">
    <property type="match status" value="1"/>
</dbReference>
<keyword evidence="15" id="KW-1185">Reference proteome</keyword>
<dbReference type="InterPro" id="IPR011125">
    <property type="entry name" value="Znf_HypF"/>
</dbReference>
<comment type="pathway">
    <text evidence="1">Protein modification; [NiFe] hydrogenase maturation.</text>
</comment>
<dbReference type="Pfam" id="PF01300">
    <property type="entry name" value="Sua5_yciO_yrdC"/>
    <property type="match status" value="1"/>
</dbReference>
<dbReference type="Proteomes" id="UP000094296">
    <property type="component" value="Unassembled WGS sequence"/>
</dbReference>
<dbReference type="InterPro" id="IPR006070">
    <property type="entry name" value="Sua5-like_dom"/>
</dbReference>
<dbReference type="EC" id="6.2.-.-" evidence="10"/>
<dbReference type="GO" id="GO:0016743">
    <property type="term" value="F:carboxyl- or carbamoyltransferase activity"/>
    <property type="evidence" value="ECO:0007669"/>
    <property type="project" value="UniProtKB-UniRule"/>
</dbReference>
<feature type="active site" evidence="11">
    <location>
        <position position="32"/>
    </location>
</feature>
<dbReference type="InterPro" id="IPR051060">
    <property type="entry name" value="Carbamoyltrans_HypF-like"/>
</dbReference>
<dbReference type="InterPro" id="IPR036046">
    <property type="entry name" value="Acylphosphatase-like_dom_sf"/>
</dbReference>
<dbReference type="PIRSF" id="PIRSF006256">
    <property type="entry name" value="CMPcnvr_hdrg_mat"/>
    <property type="match status" value="1"/>
</dbReference>
<dbReference type="SUPFAM" id="SSF54975">
    <property type="entry name" value="Acylphosphatase/BLUF domain-like"/>
    <property type="match status" value="1"/>
</dbReference>
<dbReference type="Gene3D" id="3.90.870.50">
    <property type="match status" value="1"/>
</dbReference>
<evidence type="ECO:0000256" key="2">
    <source>
        <dbReference type="ARBA" id="ARBA00005614"/>
    </source>
</evidence>
<dbReference type="FunFam" id="3.30.420.40:FF:000124">
    <property type="entry name" value="Carbamoyltransferase HypF"/>
    <property type="match status" value="1"/>
</dbReference>
<dbReference type="SUPFAM" id="SSF53067">
    <property type="entry name" value="Actin-like ATPase domain"/>
    <property type="match status" value="1"/>
</dbReference>
<feature type="active site" evidence="11">
    <location>
        <position position="50"/>
    </location>
</feature>
<evidence type="ECO:0000256" key="1">
    <source>
        <dbReference type="ARBA" id="ARBA00004711"/>
    </source>
</evidence>
<name>A0A1E5FYY4_9FIRM</name>
<dbReference type="RefSeq" id="WP_069644350.1">
    <property type="nucleotide sequence ID" value="NZ_MIJE01000035.1"/>
</dbReference>
<dbReference type="Gene3D" id="3.30.420.40">
    <property type="match status" value="1"/>
</dbReference>
<dbReference type="PANTHER" id="PTHR42959:SF1">
    <property type="entry name" value="CARBAMOYLTRANSFERASE HYPF"/>
    <property type="match status" value="1"/>
</dbReference>
<dbReference type="InterPro" id="IPR001792">
    <property type="entry name" value="Acylphosphatase-like_dom"/>
</dbReference>
<dbReference type="NCBIfam" id="TIGR00143">
    <property type="entry name" value="hypF"/>
    <property type="match status" value="1"/>
</dbReference>
<dbReference type="EMBL" id="MIJE01000035">
    <property type="protein sequence ID" value="OEF95784.1"/>
    <property type="molecule type" value="Genomic_DNA"/>
</dbReference>
<dbReference type="PROSITE" id="PS51163">
    <property type="entry name" value="YRDC"/>
    <property type="match status" value="1"/>
</dbReference>
<keyword evidence="11" id="KW-0378">Hydrolase</keyword>
<dbReference type="GO" id="GO:0003725">
    <property type="term" value="F:double-stranded RNA binding"/>
    <property type="evidence" value="ECO:0007669"/>
    <property type="project" value="InterPro"/>
</dbReference>
<keyword evidence="4" id="KW-0436">Ligase</keyword>
<dbReference type="GO" id="GO:0051604">
    <property type="term" value="P:protein maturation"/>
    <property type="evidence" value="ECO:0007669"/>
    <property type="project" value="TreeGrafter"/>
</dbReference>
<evidence type="ECO:0000256" key="10">
    <source>
        <dbReference type="PIRNR" id="PIRNR006256"/>
    </source>
</evidence>
<evidence type="ECO:0000256" key="5">
    <source>
        <dbReference type="ARBA" id="ARBA00022723"/>
    </source>
</evidence>
<dbReference type="GO" id="GO:0003998">
    <property type="term" value="F:acylphosphatase activity"/>
    <property type="evidence" value="ECO:0007669"/>
    <property type="project" value="UniProtKB-EC"/>
</dbReference>
<comment type="catalytic activity">
    <reaction evidence="9">
        <text>C-terminal L-cysteinyl-[HypE protein] + carbamoyl phosphate + ATP + H2O = C-terminal S-carboxamide-L-cysteinyl-[HypE protein] + AMP + phosphate + diphosphate + H(+)</text>
        <dbReference type="Rhea" id="RHEA:55636"/>
        <dbReference type="Rhea" id="RHEA-COMP:14247"/>
        <dbReference type="Rhea" id="RHEA-COMP:14392"/>
        <dbReference type="ChEBI" id="CHEBI:15377"/>
        <dbReference type="ChEBI" id="CHEBI:15378"/>
        <dbReference type="ChEBI" id="CHEBI:30616"/>
        <dbReference type="ChEBI" id="CHEBI:33019"/>
        <dbReference type="ChEBI" id="CHEBI:43474"/>
        <dbReference type="ChEBI" id="CHEBI:58228"/>
        <dbReference type="ChEBI" id="CHEBI:76913"/>
        <dbReference type="ChEBI" id="CHEBI:139126"/>
        <dbReference type="ChEBI" id="CHEBI:456215"/>
    </reaction>
</comment>
<dbReference type="GO" id="GO:0016874">
    <property type="term" value="F:ligase activity"/>
    <property type="evidence" value="ECO:0007669"/>
    <property type="project" value="UniProtKB-UniRule"/>
</dbReference>
<evidence type="ECO:0000313" key="15">
    <source>
        <dbReference type="Proteomes" id="UP000094296"/>
    </source>
</evidence>
<feature type="domain" description="Acylphosphatase-like" evidence="12">
    <location>
        <begin position="17"/>
        <end position="104"/>
    </location>
</feature>
<keyword evidence="5" id="KW-0479">Metal-binding</keyword>
<proteinExistence type="inferred from homology"/>
<keyword evidence="6" id="KW-0863">Zinc-finger</keyword>
<accession>A0A1E5FYY4</accession>
<sequence>MAKGSSAQVDKVDTVARERLLVKGVVQGVGFRPFIYRIAREEALTGFVRNTSKGVEIELEGTRGQLKRFSERMHGELPALAEIDSVDASELPITGQDSQFQIVTSHTQVKGDVRIPTDIKVCEDCQREILDQADRHYYYPLTNCTNCGPRFTVIKDVPYDRQMTTMEPFKMCSACEVEYMEPLDRRFHAQPTACPDCGPKTKLITQAGETLAVASASTELRALFAQARKLLLEGKIIAVKGLGGFHFVCNANDSEAVRKLRARKKRPYKPLAVMARNEQLIKDRCRVSAIEEQILISTQAPIVILDKKDTADFSLVAPGINTVGVMLPYAPIHLLLFATDELDWLVMTSANPSNMPITIDNEEALTELNSYVDYFLLHDREIEQRCDDSLVRIILKKPVMIRRSRGYTPERIKLPINSDKTILAVGGEMKNIFAYMKKDQVILSQYIGEIDSWEGRQNFIRNVGHFERLFDLEPDIVAYDKHPSYQVTEVAKLLPYDSKVEIQHHHAHMASCMAEHGLTGTTLGVILDGTGYGDDQTLWGSELLLGDYKQFTRIAHGKLLPVVGGEKAIEEPWRMAVSLLHLSKGEQGLRLASEIWPDRHKEIDLLGQMLEKQIQIVYSSGMGRLFDGISALLGICDISTYEGEAAIRLASYAERFKVNSTYTVKLTEETTEATKIIDWLAMIDEIITDKLNKVSPELIAYKFHMTIAKIMVDLIIDITKNYSLKQVVLSGGTWHNELLLTEVVNAVNEAGLKIYFHEQVPTNDSGIALGQAMIAAAKIDKIRSTS</sequence>
<dbReference type="InterPro" id="IPR017945">
    <property type="entry name" value="DHBP_synth_RibB-like_a/b_dom"/>
</dbReference>